<dbReference type="EMBL" id="JARAKH010000067">
    <property type="protein sequence ID" value="KAK8375154.1"/>
    <property type="molecule type" value="Genomic_DNA"/>
</dbReference>
<evidence type="ECO:0000313" key="1">
    <source>
        <dbReference type="EMBL" id="KAK8375154.1"/>
    </source>
</evidence>
<sequence>MHLQVSHSYDHRGCRVQDCHLKDCHLCTLNCPNAVTTVGVLYRTPTSRTAISAPSKLLGGLSVLRLAVTTDRINTVNLLLASGAPLPASLLQEAWQSPDVTHRVLAFLTTAYCCRLRAEQRRLKKVSSALVEGIDNLNALLRWLEHRRWREVELGAGQEQDHTKELGAGQERNHAKELGTGQDQNHTKKLGAGQEGNHAKELGVAQEGNHTKELGAAQERDHAKERPSNPIDDIDKMVLNILGEDSIAVTGFDELVEIFLPSENECAECG</sequence>
<keyword evidence="2" id="KW-1185">Reference proteome</keyword>
<name>A0AAW0SIC2_SCYPA</name>
<accession>A0AAW0SIC2</accession>
<dbReference type="Proteomes" id="UP001487740">
    <property type="component" value="Unassembled WGS sequence"/>
</dbReference>
<dbReference type="AlphaFoldDB" id="A0AAW0SIC2"/>
<gene>
    <name evidence="1" type="ORF">O3P69_015607</name>
</gene>
<organism evidence="1 2">
    <name type="scientific">Scylla paramamosain</name>
    <name type="common">Mud crab</name>
    <dbReference type="NCBI Taxonomy" id="85552"/>
    <lineage>
        <taxon>Eukaryota</taxon>
        <taxon>Metazoa</taxon>
        <taxon>Ecdysozoa</taxon>
        <taxon>Arthropoda</taxon>
        <taxon>Crustacea</taxon>
        <taxon>Multicrustacea</taxon>
        <taxon>Malacostraca</taxon>
        <taxon>Eumalacostraca</taxon>
        <taxon>Eucarida</taxon>
        <taxon>Decapoda</taxon>
        <taxon>Pleocyemata</taxon>
        <taxon>Brachyura</taxon>
        <taxon>Eubrachyura</taxon>
        <taxon>Portunoidea</taxon>
        <taxon>Portunidae</taxon>
        <taxon>Portuninae</taxon>
        <taxon>Scylla</taxon>
    </lineage>
</organism>
<evidence type="ECO:0000313" key="2">
    <source>
        <dbReference type="Proteomes" id="UP001487740"/>
    </source>
</evidence>
<protein>
    <submittedName>
        <fullName evidence="1">Uncharacterized protein</fullName>
    </submittedName>
</protein>
<comment type="caution">
    <text evidence="1">The sequence shown here is derived from an EMBL/GenBank/DDBJ whole genome shotgun (WGS) entry which is preliminary data.</text>
</comment>
<reference evidence="1 2" key="1">
    <citation type="submission" date="2023-03" db="EMBL/GenBank/DDBJ databases">
        <title>High-quality genome of Scylla paramamosain provides insights in environmental adaptation.</title>
        <authorList>
            <person name="Zhang L."/>
        </authorList>
    </citation>
    <scope>NUCLEOTIDE SEQUENCE [LARGE SCALE GENOMIC DNA]</scope>
    <source>
        <strain evidence="1">LZ_2023a</strain>
        <tissue evidence="1">Muscle</tissue>
    </source>
</reference>
<proteinExistence type="predicted"/>